<reference evidence="1 2" key="1">
    <citation type="submission" date="2020-06" db="EMBL/GenBank/DDBJ databases">
        <title>High-quality draft genome of sulfate reducer Desulfobacter latus type strain AcrS2 isolated from marine sediment.</title>
        <authorList>
            <person name="Hoppe M."/>
            <person name="Larsen C.K."/>
            <person name="Marshall I.P.G."/>
            <person name="Schramm A."/>
            <person name="Marietou A.G."/>
        </authorList>
    </citation>
    <scope>NUCLEOTIDE SEQUENCE [LARGE SCALE GENOMIC DNA]</scope>
    <source>
        <strain evidence="1 2">AcRS2</strain>
    </source>
</reference>
<dbReference type="Proteomes" id="UP000553343">
    <property type="component" value="Unassembled WGS sequence"/>
</dbReference>
<name>A0A850T4M3_9BACT</name>
<keyword evidence="2" id="KW-1185">Reference proteome</keyword>
<evidence type="ECO:0000313" key="2">
    <source>
        <dbReference type="Proteomes" id="UP000553343"/>
    </source>
</evidence>
<dbReference type="Pfam" id="PF19936">
    <property type="entry name" value="DUF6399"/>
    <property type="match status" value="1"/>
</dbReference>
<dbReference type="RefSeq" id="WP_178365669.1">
    <property type="nucleotide sequence ID" value="NZ_JACADJ010000009.1"/>
</dbReference>
<organism evidence="1 2">
    <name type="scientific">Desulfobacter latus</name>
    <dbReference type="NCBI Taxonomy" id="2292"/>
    <lineage>
        <taxon>Bacteria</taxon>
        <taxon>Pseudomonadati</taxon>
        <taxon>Thermodesulfobacteriota</taxon>
        <taxon>Desulfobacteria</taxon>
        <taxon>Desulfobacterales</taxon>
        <taxon>Desulfobacteraceae</taxon>
        <taxon>Desulfobacter</taxon>
    </lineage>
</organism>
<dbReference type="InterPro" id="IPR045650">
    <property type="entry name" value="DUF6399"/>
</dbReference>
<proteinExistence type="predicted"/>
<protein>
    <submittedName>
        <fullName evidence="1">Uncharacterized protein</fullName>
    </submittedName>
</protein>
<evidence type="ECO:0000313" key="1">
    <source>
        <dbReference type="EMBL" id="NWH04212.1"/>
    </source>
</evidence>
<comment type="caution">
    <text evidence="1">The sequence shown here is derived from an EMBL/GenBank/DDBJ whole genome shotgun (WGS) entry which is preliminary data.</text>
</comment>
<gene>
    <name evidence="1" type="ORF">HXW94_04280</name>
</gene>
<dbReference type="EMBL" id="JACADJ010000009">
    <property type="protein sequence ID" value="NWH04212.1"/>
    <property type="molecule type" value="Genomic_DNA"/>
</dbReference>
<dbReference type="AlphaFoldDB" id="A0A850T4M3"/>
<accession>A0A850T4M3</accession>
<sequence length="407" mass="46550">MPAKLITLCEDETFHPEICLVAMEPVSNFILVEKYALNREAKTWNEAVDDALSNLPVEVIQVTSDEGRSLISHALKGLKVHHSPDCFHVIYEIGRGTCGALMSKVRQAEKEHEKMVKQTHIIKQKKDKFDNADKRPRGRRPNFEKKIQEAEIAEQSAKKKWDQASLNHETVLTEKAQIGQVYHPYNLKTGQRQDSETVSGLLADCFDKIHTATTDLTDRCKERVNKAQRVVGSMVASIGFFFQMVEIYLDNMQVSTRDKHLMHNYLIPGNYLKLVANKERDVQRKAEILQVAQKLLLIVESTGDACSDCNIEELNKAAIECAQLFQRSSSCVEGRNGQLALRHQGIHRLNDRQLKAYTIMHNYYIRRRDGTTAAERFFNAKPNDLFEYLLDHVDYPVRPRNSLKSVA</sequence>